<dbReference type="EMBL" id="JACGWW010000001">
    <property type="protein sequence ID" value="MBA8812415.1"/>
    <property type="molecule type" value="Genomic_DNA"/>
</dbReference>
<dbReference type="Pfam" id="PF02021">
    <property type="entry name" value="UPF0102"/>
    <property type="match status" value="1"/>
</dbReference>
<dbReference type="NCBIfam" id="NF009154">
    <property type="entry name" value="PRK12497.3-3"/>
    <property type="match status" value="1"/>
</dbReference>
<dbReference type="OrthoDB" id="9794876at2"/>
<dbReference type="InterPro" id="IPR011856">
    <property type="entry name" value="tRNA_endonuc-like_dom_sf"/>
</dbReference>
<keyword evidence="5" id="KW-1185">Reference proteome</keyword>
<dbReference type="InterPro" id="IPR003509">
    <property type="entry name" value="UPF0102_YraN-like"/>
</dbReference>
<evidence type="ECO:0000313" key="5">
    <source>
        <dbReference type="Proteomes" id="UP000321154"/>
    </source>
</evidence>
<dbReference type="AlphaFoldDB" id="A0A7W3PHK4"/>
<dbReference type="Proteomes" id="UP000321154">
    <property type="component" value="Unassembled WGS sequence"/>
</dbReference>
<protein>
    <recommendedName>
        <fullName evidence="2">UPF0102 protein FB463_000639</fullName>
    </recommendedName>
</protein>
<keyword evidence="4" id="KW-0255">Endonuclease</keyword>
<dbReference type="GO" id="GO:0003676">
    <property type="term" value="F:nucleic acid binding"/>
    <property type="evidence" value="ECO:0007669"/>
    <property type="project" value="InterPro"/>
</dbReference>
<dbReference type="CDD" id="cd20736">
    <property type="entry name" value="PoNe_Nuclease"/>
    <property type="match status" value="1"/>
</dbReference>
<organism evidence="4 6">
    <name type="scientific">Frigoribacterium faeni</name>
    <dbReference type="NCBI Taxonomy" id="145483"/>
    <lineage>
        <taxon>Bacteria</taxon>
        <taxon>Bacillati</taxon>
        <taxon>Actinomycetota</taxon>
        <taxon>Actinomycetes</taxon>
        <taxon>Micrococcales</taxon>
        <taxon>Microbacteriaceae</taxon>
        <taxon>Frigoribacterium</taxon>
    </lineage>
</organism>
<dbReference type="NCBIfam" id="NF009150">
    <property type="entry name" value="PRK12497.1-3"/>
    <property type="match status" value="1"/>
</dbReference>
<evidence type="ECO:0000313" key="3">
    <source>
        <dbReference type="EMBL" id="GEK81870.1"/>
    </source>
</evidence>
<evidence type="ECO:0000313" key="6">
    <source>
        <dbReference type="Proteomes" id="UP000522688"/>
    </source>
</evidence>
<dbReference type="GO" id="GO:0004519">
    <property type="term" value="F:endonuclease activity"/>
    <property type="evidence" value="ECO:0007669"/>
    <property type="project" value="UniProtKB-KW"/>
</dbReference>
<dbReference type="HAMAP" id="MF_00048">
    <property type="entry name" value="UPF0102"/>
    <property type="match status" value="1"/>
</dbReference>
<dbReference type="PANTHER" id="PTHR34039">
    <property type="entry name" value="UPF0102 PROTEIN YRAN"/>
    <property type="match status" value="1"/>
</dbReference>
<sequence length="120" mass="13228">MAKKDELGQHGEDVAAEWLEAQGMRVVGRNWRCREGEIDVIALDGDEAVVIEVKTRSGTGYGHALESVTATKLARLRRLAGAWRHEHPGVGRGLRIDVVAITIERCQGHERIEHVRGADA</sequence>
<evidence type="ECO:0000256" key="2">
    <source>
        <dbReference type="HAMAP-Rule" id="MF_00048"/>
    </source>
</evidence>
<reference evidence="3 5" key="1">
    <citation type="submission" date="2019-07" db="EMBL/GenBank/DDBJ databases">
        <title>Whole genome shotgun sequence of Frigoribacterium faeni NBRC 103066.</title>
        <authorList>
            <person name="Hosoyama A."/>
            <person name="Uohara A."/>
            <person name="Ohji S."/>
            <person name="Ichikawa N."/>
        </authorList>
    </citation>
    <scope>NUCLEOTIDE SEQUENCE [LARGE SCALE GENOMIC DNA]</scope>
    <source>
        <strain evidence="3 5">NBRC 103066</strain>
    </source>
</reference>
<dbReference type="InterPro" id="IPR011335">
    <property type="entry name" value="Restrct_endonuc-II-like"/>
</dbReference>
<name>A0A7W3PHK4_9MICO</name>
<comment type="similarity">
    <text evidence="1 2">Belongs to the UPF0102 family.</text>
</comment>
<evidence type="ECO:0000256" key="1">
    <source>
        <dbReference type="ARBA" id="ARBA00006738"/>
    </source>
</evidence>
<reference evidence="4 6" key="2">
    <citation type="submission" date="2020-07" db="EMBL/GenBank/DDBJ databases">
        <title>Sequencing the genomes of 1000 actinobacteria strains.</title>
        <authorList>
            <person name="Klenk H.-P."/>
        </authorList>
    </citation>
    <scope>NUCLEOTIDE SEQUENCE [LARGE SCALE GENOMIC DNA]</scope>
    <source>
        <strain evidence="4 6">DSM 10309</strain>
    </source>
</reference>
<keyword evidence="4" id="KW-0378">Hydrolase</keyword>
<dbReference type="PANTHER" id="PTHR34039:SF1">
    <property type="entry name" value="UPF0102 PROTEIN YRAN"/>
    <property type="match status" value="1"/>
</dbReference>
<dbReference type="NCBIfam" id="TIGR00252">
    <property type="entry name" value="YraN family protein"/>
    <property type="match status" value="1"/>
</dbReference>
<comment type="caution">
    <text evidence="4">The sequence shown here is derived from an EMBL/GenBank/DDBJ whole genome shotgun (WGS) entry which is preliminary data.</text>
</comment>
<evidence type="ECO:0000313" key="4">
    <source>
        <dbReference type="EMBL" id="MBA8812415.1"/>
    </source>
</evidence>
<dbReference type="EMBL" id="BJUV01000001">
    <property type="protein sequence ID" value="GEK81870.1"/>
    <property type="molecule type" value="Genomic_DNA"/>
</dbReference>
<accession>A0A7W3PHK4</accession>
<dbReference type="RefSeq" id="WP_146851989.1">
    <property type="nucleotide sequence ID" value="NZ_BAAAHR010000002.1"/>
</dbReference>
<gene>
    <name evidence="4" type="ORF">FB463_000639</name>
    <name evidence="3" type="ORF">FFA01_01790</name>
</gene>
<proteinExistence type="inferred from homology"/>
<dbReference type="SUPFAM" id="SSF52980">
    <property type="entry name" value="Restriction endonuclease-like"/>
    <property type="match status" value="1"/>
</dbReference>
<dbReference type="Gene3D" id="3.40.1350.10">
    <property type="match status" value="1"/>
</dbReference>
<dbReference type="Proteomes" id="UP000522688">
    <property type="component" value="Unassembled WGS sequence"/>
</dbReference>
<keyword evidence="4" id="KW-0540">Nuclease</keyword>